<evidence type="ECO:0000256" key="1">
    <source>
        <dbReference type="SAM" id="MobiDB-lite"/>
    </source>
</evidence>
<feature type="compositionally biased region" description="Gly residues" evidence="1">
    <location>
        <begin position="100"/>
        <end position="124"/>
    </location>
</feature>
<evidence type="ECO:0000313" key="4">
    <source>
        <dbReference type="Proteomes" id="UP001295463"/>
    </source>
</evidence>
<evidence type="ECO:0008006" key="5">
    <source>
        <dbReference type="Google" id="ProtNLM"/>
    </source>
</evidence>
<feature type="signal peptide" evidence="2">
    <location>
        <begin position="1"/>
        <end position="27"/>
    </location>
</feature>
<dbReference type="RefSeq" id="WP_305731396.1">
    <property type="nucleotide sequence ID" value="NZ_OW150024.1"/>
</dbReference>
<sequence>MAWSLVRTVVGCLLLVLACAQTAPVFAAEGEHRLGQGVNLAVGIGFEAAYGDYGSSADATVLTMPFLVMINPLEALDVTLELPLVYLNSRSGSGMVVTQSGGGSGSGSGRGRGMARGGSGMMGGGTTTTTTTVGGGAVTEAGVGDINLTAGWTLFQDEGYRPRIRPTLYLKVPSGDETRGLGTGTFEGGPGLSLSKWLGDVQLFGEGAWILQEHTAAYPGKNYASYSIGAGLQTTDRLFVSLYAKGASRRVEGGAAPLEGRLKLNFLQSRRIAWEVYAAAGFTDASPAVGGGVLVMYQF</sequence>
<gene>
    <name evidence="3" type="ORF">GEAMG1_0649</name>
</gene>
<organism evidence="3 4">
    <name type="scientific">Trichlorobacter ammonificans</name>
    <dbReference type="NCBI Taxonomy" id="2916410"/>
    <lineage>
        <taxon>Bacteria</taxon>
        <taxon>Pseudomonadati</taxon>
        <taxon>Thermodesulfobacteriota</taxon>
        <taxon>Desulfuromonadia</taxon>
        <taxon>Geobacterales</taxon>
        <taxon>Geobacteraceae</taxon>
        <taxon>Trichlorobacter</taxon>
    </lineage>
</organism>
<proteinExistence type="predicted"/>
<feature type="chain" id="PRO_5047473445" description="Transporter" evidence="2">
    <location>
        <begin position="28"/>
        <end position="299"/>
    </location>
</feature>
<dbReference type="PROSITE" id="PS51257">
    <property type="entry name" value="PROKAR_LIPOPROTEIN"/>
    <property type="match status" value="1"/>
</dbReference>
<protein>
    <recommendedName>
        <fullName evidence="5">Transporter</fullName>
    </recommendedName>
</protein>
<feature type="region of interest" description="Disordered" evidence="1">
    <location>
        <begin position="97"/>
        <end position="124"/>
    </location>
</feature>
<name>A0ABM9D688_9BACT</name>
<evidence type="ECO:0000256" key="2">
    <source>
        <dbReference type="SAM" id="SignalP"/>
    </source>
</evidence>
<reference evidence="3 4" key="1">
    <citation type="submission" date="2022-03" db="EMBL/GenBank/DDBJ databases">
        <authorList>
            <person name="Koch H."/>
        </authorList>
    </citation>
    <scope>NUCLEOTIDE SEQUENCE [LARGE SCALE GENOMIC DNA]</scope>
    <source>
        <strain evidence="3 4">G1</strain>
    </source>
</reference>
<accession>A0ABM9D688</accession>
<keyword evidence="4" id="KW-1185">Reference proteome</keyword>
<dbReference type="EMBL" id="OW150024">
    <property type="protein sequence ID" value="CAH2030461.1"/>
    <property type="molecule type" value="Genomic_DNA"/>
</dbReference>
<evidence type="ECO:0000313" key="3">
    <source>
        <dbReference type="EMBL" id="CAH2030461.1"/>
    </source>
</evidence>
<keyword evidence="2" id="KW-0732">Signal</keyword>
<dbReference type="Proteomes" id="UP001295463">
    <property type="component" value="Chromosome"/>
</dbReference>